<dbReference type="InterPro" id="IPR003838">
    <property type="entry name" value="ABC3_permease_C"/>
</dbReference>
<dbReference type="Proteomes" id="UP000566711">
    <property type="component" value="Unassembled WGS sequence"/>
</dbReference>
<dbReference type="AlphaFoldDB" id="A0A7W2EFW4"/>
<evidence type="ECO:0000313" key="10">
    <source>
        <dbReference type="EMBL" id="MBA5605175.1"/>
    </source>
</evidence>
<evidence type="ECO:0000256" key="5">
    <source>
        <dbReference type="ARBA" id="ARBA00022989"/>
    </source>
</evidence>
<evidence type="ECO:0000259" key="9">
    <source>
        <dbReference type="Pfam" id="PF12704"/>
    </source>
</evidence>
<feature type="transmembrane region" description="Helical" evidence="7">
    <location>
        <begin position="322"/>
        <end position="343"/>
    </location>
</feature>
<dbReference type="GO" id="GO:0098797">
    <property type="term" value="C:plasma membrane protein complex"/>
    <property type="evidence" value="ECO:0007669"/>
    <property type="project" value="TreeGrafter"/>
</dbReference>
<evidence type="ECO:0000256" key="4">
    <source>
        <dbReference type="ARBA" id="ARBA00022692"/>
    </source>
</evidence>
<dbReference type="InterPro" id="IPR025857">
    <property type="entry name" value="MacB_PCD"/>
</dbReference>
<feature type="transmembrane region" description="Helical" evidence="7">
    <location>
        <begin position="376"/>
        <end position="395"/>
    </location>
</feature>
<organism evidence="10 11">
    <name type="scientific">Rugamonas fusca</name>
    <dbReference type="NCBI Taxonomy" id="2758568"/>
    <lineage>
        <taxon>Bacteria</taxon>
        <taxon>Pseudomonadati</taxon>
        <taxon>Pseudomonadota</taxon>
        <taxon>Betaproteobacteria</taxon>
        <taxon>Burkholderiales</taxon>
        <taxon>Oxalobacteraceae</taxon>
        <taxon>Telluria group</taxon>
        <taxon>Rugamonas</taxon>
    </lineage>
</organism>
<keyword evidence="11" id="KW-1185">Reference proteome</keyword>
<reference evidence="10 11" key="1">
    <citation type="submission" date="2020-07" db="EMBL/GenBank/DDBJ databases">
        <title>Novel species isolated from subtropical streams in China.</title>
        <authorList>
            <person name="Lu H."/>
        </authorList>
    </citation>
    <scope>NUCLEOTIDE SEQUENCE [LARGE SCALE GENOMIC DNA]</scope>
    <source>
        <strain evidence="10 11">FT3S</strain>
    </source>
</reference>
<evidence type="ECO:0000256" key="1">
    <source>
        <dbReference type="ARBA" id="ARBA00004651"/>
    </source>
</evidence>
<dbReference type="PANTHER" id="PTHR30489:SF0">
    <property type="entry name" value="LIPOPROTEIN-RELEASING SYSTEM TRANSMEMBRANE PROTEIN LOLE"/>
    <property type="match status" value="1"/>
</dbReference>
<comment type="similarity">
    <text evidence="2">Belongs to the ABC-4 integral membrane protein family. LolC/E subfamily.</text>
</comment>
<feature type="domain" description="ABC3 transporter permease C-terminal" evidence="8">
    <location>
        <begin position="278"/>
        <end position="403"/>
    </location>
</feature>
<sequence>MMQWLMLALRNVRRNGRRALLLSGTIAVGTLALVLFVSYIAASLDGLRESTIRGGLGHAQLASAGQFDGYADQQLQFGLERGRLEQLEALLARQEQVRRVVPRLQFSGLVSNGPRTLNFEGTGVIPERERQAFGAFQTLSAGAPLRGGAEGRYQVLLGKEMARRLSVRPGQSVTLMTSTVNGSINAIDVDVAGLVATGVPQTDLYLLQLPLETAQELLRTDKVSSVAVLYRDTNRADAMSAQLRALLARDGRIELRSWQQLAPLYAQVLALYGNQFAVFGVVICIVVFLGVAAMTLTTIYERAKEIGTMRAMGIPHAMVRRLFVLEGLLQGVAGACAGALAAYGTTLLINAAHVELAPPPGRNVGVLLQLLWVPEYSAAIVCVLPLVAMAAAWFVSRRIGRMPILASLSLQ</sequence>
<dbReference type="InterPro" id="IPR051447">
    <property type="entry name" value="Lipoprotein-release_system"/>
</dbReference>
<dbReference type="EMBL" id="JACEZS010000004">
    <property type="protein sequence ID" value="MBA5605175.1"/>
    <property type="molecule type" value="Genomic_DNA"/>
</dbReference>
<accession>A0A7W2EFW4</accession>
<dbReference type="RefSeq" id="WP_182215781.1">
    <property type="nucleotide sequence ID" value="NZ_JACEZS010000004.1"/>
</dbReference>
<keyword evidence="4 7" id="KW-0812">Transmembrane</keyword>
<dbReference type="GO" id="GO:0044874">
    <property type="term" value="P:lipoprotein localization to outer membrane"/>
    <property type="evidence" value="ECO:0007669"/>
    <property type="project" value="TreeGrafter"/>
</dbReference>
<dbReference type="PANTHER" id="PTHR30489">
    <property type="entry name" value="LIPOPROTEIN-RELEASING SYSTEM TRANSMEMBRANE PROTEIN LOLE"/>
    <property type="match status" value="1"/>
</dbReference>
<keyword evidence="5 7" id="KW-1133">Transmembrane helix</keyword>
<feature type="transmembrane region" description="Helical" evidence="7">
    <location>
        <begin position="276"/>
        <end position="301"/>
    </location>
</feature>
<comment type="caution">
    <text evidence="10">The sequence shown here is derived from an EMBL/GenBank/DDBJ whole genome shotgun (WGS) entry which is preliminary data.</text>
</comment>
<evidence type="ECO:0000256" key="6">
    <source>
        <dbReference type="ARBA" id="ARBA00023136"/>
    </source>
</evidence>
<evidence type="ECO:0000313" key="11">
    <source>
        <dbReference type="Proteomes" id="UP000566711"/>
    </source>
</evidence>
<name>A0A7W2EFW4_9BURK</name>
<gene>
    <name evidence="10" type="ORF">H3H36_07355</name>
</gene>
<proteinExistence type="inferred from homology"/>
<feature type="domain" description="MacB-like periplasmic core" evidence="9">
    <location>
        <begin position="24"/>
        <end position="246"/>
    </location>
</feature>
<dbReference type="Pfam" id="PF02687">
    <property type="entry name" value="FtsX"/>
    <property type="match status" value="1"/>
</dbReference>
<dbReference type="Pfam" id="PF12704">
    <property type="entry name" value="MacB_PCD"/>
    <property type="match status" value="1"/>
</dbReference>
<evidence type="ECO:0000259" key="8">
    <source>
        <dbReference type="Pfam" id="PF02687"/>
    </source>
</evidence>
<comment type="subcellular location">
    <subcellularLocation>
        <location evidence="1">Cell membrane</location>
        <topology evidence="1">Multi-pass membrane protein</topology>
    </subcellularLocation>
</comment>
<keyword evidence="3" id="KW-1003">Cell membrane</keyword>
<evidence type="ECO:0000256" key="3">
    <source>
        <dbReference type="ARBA" id="ARBA00022475"/>
    </source>
</evidence>
<evidence type="ECO:0000256" key="7">
    <source>
        <dbReference type="SAM" id="Phobius"/>
    </source>
</evidence>
<protein>
    <submittedName>
        <fullName evidence="10">ABC transporter permease</fullName>
    </submittedName>
</protein>
<keyword evidence="6 7" id="KW-0472">Membrane</keyword>
<evidence type="ECO:0000256" key="2">
    <source>
        <dbReference type="ARBA" id="ARBA00005236"/>
    </source>
</evidence>